<feature type="transmembrane region" description="Helical" evidence="2">
    <location>
        <begin position="1890"/>
        <end position="1908"/>
    </location>
</feature>
<feature type="transmembrane region" description="Helical" evidence="2">
    <location>
        <begin position="925"/>
        <end position="943"/>
    </location>
</feature>
<feature type="transmembrane region" description="Helical" evidence="2">
    <location>
        <begin position="2024"/>
        <end position="2044"/>
    </location>
</feature>
<feature type="region of interest" description="Disordered" evidence="1">
    <location>
        <begin position="176"/>
        <end position="202"/>
    </location>
</feature>
<proteinExistence type="predicted"/>
<feature type="transmembrane region" description="Helical" evidence="2">
    <location>
        <begin position="655"/>
        <end position="677"/>
    </location>
</feature>
<feature type="transmembrane region" description="Helical" evidence="2">
    <location>
        <begin position="1816"/>
        <end position="1833"/>
    </location>
</feature>
<feature type="transmembrane region" description="Helical" evidence="2">
    <location>
        <begin position="1997"/>
        <end position="2018"/>
    </location>
</feature>
<feature type="transmembrane region" description="Helical" evidence="2">
    <location>
        <begin position="244"/>
        <end position="265"/>
    </location>
</feature>
<dbReference type="RefSeq" id="WP_162667696.1">
    <property type="nucleotide sequence ID" value="NZ_LR593886.1"/>
</dbReference>
<feature type="transmembrane region" description="Helical" evidence="2">
    <location>
        <begin position="1378"/>
        <end position="1397"/>
    </location>
</feature>
<organism evidence="3 4">
    <name type="scientific">Gemmata massiliana</name>
    <dbReference type="NCBI Taxonomy" id="1210884"/>
    <lineage>
        <taxon>Bacteria</taxon>
        <taxon>Pseudomonadati</taxon>
        <taxon>Planctomycetota</taxon>
        <taxon>Planctomycetia</taxon>
        <taxon>Gemmatales</taxon>
        <taxon>Gemmataceae</taxon>
        <taxon>Gemmata</taxon>
    </lineage>
</organism>
<feature type="transmembrane region" description="Helical" evidence="2">
    <location>
        <begin position="513"/>
        <end position="533"/>
    </location>
</feature>
<feature type="transmembrane region" description="Helical" evidence="2">
    <location>
        <begin position="885"/>
        <end position="905"/>
    </location>
</feature>
<feature type="transmembrane region" description="Helical" evidence="2">
    <location>
        <begin position="1297"/>
        <end position="1320"/>
    </location>
</feature>
<keyword evidence="2" id="KW-0472">Membrane</keyword>
<feature type="transmembrane region" description="Helical" evidence="2">
    <location>
        <begin position="1403"/>
        <end position="1423"/>
    </location>
</feature>
<feature type="transmembrane region" description="Helical" evidence="2">
    <location>
        <begin position="1522"/>
        <end position="1540"/>
    </location>
</feature>
<dbReference type="Proteomes" id="UP000464178">
    <property type="component" value="Chromosome"/>
</dbReference>
<feature type="transmembrane region" description="Helical" evidence="2">
    <location>
        <begin position="1560"/>
        <end position="1578"/>
    </location>
</feature>
<feature type="transmembrane region" description="Helical" evidence="2">
    <location>
        <begin position="1273"/>
        <end position="1291"/>
    </location>
</feature>
<feature type="transmembrane region" description="Helical" evidence="2">
    <location>
        <begin position="431"/>
        <end position="453"/>
    </location>
</feature>
<feature type="transmembrane region" description="Helical" evidence="2">
    <location>
        <begin position="764"/>
        <end position="784"/>
    </location>
</feature>
<evidence type="ECO:0000313" key="4">
    <source>
        <dbReference type="Proteomes" id="UP000464178"/>
    </source>
</evidence>
<feature type="transmembrane region" description="Helical" evidence="2">
    <location>
        <begin position="341"/>
        <end position="358"/>
    </location>
</feature>
<feature type="transmembrane region" description="Helical" evidence="2">
    <location>
        <begin position="465"/>
        <end position="482"/>
    </location>
</feature>
<feature type="transmembrane region" description="Helical" evidence="2">
    <location>
        <begin position="818"/>
        <end position="839"/>
    </location>
</feature>
<feature type="transmembrane region" description="Helical" evidence="2">
    <location>
        <begin position="604"/>
        <end position="622"/>
    </location>
</feature>
<feature type="transmembrane region" description="Helical" evidence="2">
    <location>
        <begin position="1177"/>
        <end position="1195"/>
    </location>
</feature>
<feature type="transmembrane region" description="Helical" evidence="2">
    <location>
        <begin position="1073"/>
        <end position="1091"/>
    </location>
</feature>
<keyword evidence="2" id="KW-1133">Transmembrane helix</keyword>
<name>A0A6P2CXR0_9BACT</name>
<feature type="transmembrane region" description="Helical" evidence="2">
    <location>
        <begin position="1435"/>
        <end position="1456"/>
    </location>
</feature>
<feature type="transmembrane region" description="Helical" evidence="2">
    <location>
        <begin position="398"/>
        <end position="419"/>
    </location>
</feature>
<feature type="transmembrane region" description="Helical" evidence="2">
    <location>
        <begin position="1914"/>
        <end position="1934"/>
    </location>
</feature>
<sequence>MEWLCALICGLVFVATVGHFAWVAAAAIFRAAFGNEHPPAGRTHRPYRYCPACGAETEERDRDCPQCELELDGALARGLHRVNTAEREISGLLDRAELDPDTAERVLDQLKARARMLQRLPVEKAKPLPRATPVAQPTAPADAVEPISAPEQGATPEVVPELLAPALAARETNEPIAPQPVLGPVSTPAPQYPPAPHTPSKRRVSGFLEEHNILWGELVGGLLIVGCSIALVVTLRQAIEAIPYFRFVLSAAVTLALFGAGQYTLHRWKLTGTSRGMLVISMLLTPLTLLLLAPPFTEGTQGAADVAVKIAALAVFVEVVRTGGRDLIGTEHLPGPVDRRWLLSLAVVGAAGTQLLPAELASAWLPLVCFVLACSATLGGLSWYHPGQRREPITDKSGTALLMFLGLAAFALVAAWGLFVVRDPAQLAARLAGLAVPLALAGVPVVEAGVLVLRRVASAGLRTMGTVVALAGLATITTGLALAWPDPLALLLVSTATGLFLTRVAFRERLPWAQVGAISLLTFAVVLGFHGIVGNWTAPTALNETLGSSASGAVLTGFALALALLAELLTRRASKQTLSYAIGALCTGALGLLIVSWHGTEFPATAACAHVAGAIGLLASNYRWKTRALAHGGLWLVLAATMWALWWQAPRQLDIWEFIIALEALVFAFVALALRGVHRGATALLRRAGRDVSFAGNVLAIGVAATSLTLQSPWHTGTLFTLAATSLALARLTGNAVLTWGGSSVALLGLLHLGVFNWDVKPESLAVEVALLSHATLATLAAILCRRQARVFGDPLYWAARLSTVLAVPLLFFPAEGWALACAGFAVWLGALWLAFVLLWREKGAFSGFQTAITLGALLAAFGWIEQQDWWRTTKLVLYDPRALHTFGLALGTFALVWAVARHTLRANARARELWCDDASSLDRLVLGTVVGAFLILNVVALLPDVCAELTPIGWRASVIPAFAPVPEYAHAFGPSAWVLLGTLVGAVVLSWRLSKLPYDTDVHAIGLVLLALAAPIVWAGGHAVDVASASALRWGMALVFVAGSALVALRVPVRRGTEALGFVAQPAPWTKLWVLGLFAVSASVVVILSANVTELGLSRLIPSGPRAESVFARMGVMASNLAPLALVVFGLATTAGRERSSGYALAGGLVFVVTLTAGYALSVVTAGKPLDGAEQMRLLLIVASSAAVWALLWLGCEKRVPGGVPLTLQVLIGFSALALACLVPATYALAKPYDPLPVAFVPLGTFGWGALALVAGASCWHARRLAPGAESLVLAFAGAVAGVLVAVGVRDWDEPGLWVSFHAMALVWVAVSFGFLAALKRVRFSPWIVGSFASVLVLCALRAGWHDPWRPWFPAGLAIAAALFFGGIALRTRAEGFAIISGLAVNLAGIFVWVAWGPDSSSGFVLANAAGIAIAVSCWTLVRIRQQRAPAGRTWLESLDMASILALILLALGLGPTFDDPRTDPRLLTWGALVVVAVACGVALWDRVAVFSRPGLFGVGVLAALLIIAEADPRPVWDVAATELVLATYALGVAGIAFVLSRRPTPLLGMPERGDSWPWLNGGVALLAVFACALGLRTELTAPDRWDRLASPAGVALFALAFAVVARVYLEPVRDSLRTFSAALGALSLAALAWAVPDPNDPFVWLHRNAWLFVALAAAAIGGSESAPNFGDNWRRSVRRVAGWTSVAALAVLCLNLFQQVPAFNPAERRTPLTHAESLSMLAAIAGLFVLALRFALKADRDPFQLRPARKTAYVYLAEVLIVLFFTQVRFNVPELFLGNLAKLWTFAVMGLAYAGIGLAELFERKKIDVLALPLRRTGALLPLIPLIAFWAKPPAFVSEFARDTAPGLVPLLGYLEKLPQHFDTYTWLWFLAGGVYGLVALSKKSFGWALLAALATNAAMWSLLVYHEVPFFVHPQAWVIPLALIVLASEHINRYRLSADVSNAMRYAGVSMIYVASAADMFIAGVGASTWLPVVLAVFCVCGLLAGILLRVRAFIYLGVGFLLLDIFSMIWHAAVNLEQTWVWYASGIVLGVIVLALFAYLEKRRGHQPKDPTEGA</sequence>
<feature type="transmembrane region" description="Helical" evidence="2">
    <location>
        <begin position="846"/>
        <end position="865"/>
    </location>
</feature>
<feature type="transmembrane region" description="Helical" evidence="2">
    <location>
        <begin position="1144"/>
        <end position="1165"/>
    </location>
</feature>
<gene>
    <name evidence="3" type="ORF">SOIL9_48190</name>
</gene>
<feature type="transmembrane region" description="Helical" evidence="2">
    <location>
        <begin position="1003"/>
        <end position="1020"/>
    </location>
</feature>
<feature type="transmembrane region" description="Helical" evidence="2">
    <location>
        <begin position="1785"/>
        <end position="1804"/>
    </location>
</feature>
<feature type="transmembrane region" description="Helical" evidence="2">
    <location>
        <begin position="578"/>
        <end position="598"/>
    </location>
</feature>
<feature type="transmembrane region" description="Helical" evidence="2">
    <location>
        <begin position="1682"/>
        <end position="1699"/>
    </location>
</feature>
<feature type="transmembrane region" description="Helical" evidence="2">
    <location>
        <begin position="1468"/>
        <end position="1486"/>
    </location>
</feature>
<evidence type="ECO:0000313" key="3">
    <source>
        <dbReference type="EMBL" id="VTR92895.1"/>
    </source>
</evidence>
<feature type="transmembrane region" description="Helical" evidence="2">
    <location>
        <begin position="972"/>
        <end position="991"/>
    </location>
</feature>
<reference evidence="3 4" key="1">
    <citation type="submission" date="2019-05" db="EMBL/GenBank/DDBJ databases">
        <authorList>
            <consortium name="Science for Life Laboratories"/>
        </authorList>
    </citation>
    <scope>NUCLEOTIDE SEQUENCE [LARGE SCALE GENOMIC DNA]</scope>
    <source>
        <strain evidence="3">Soil9</strain>
    </source>
</reference>
<evidence type="ECO:0000256" key="1">
    <source>
        <dbReference type="SAM" id="MobiDB-lite"/>
    </source>
</evidence>
<feature type="transmembrane region" description="Helical" evidence="2">
    <location>
        <begin position="689"/>
        <end position="708"/>
    </location>
</feature>
<feature type="transmembrane region" description="Helical" evidence="2">
    <location>
        <begin position="1590"/>
        <end position="1611"/>
    </location>
</feature>
<feature type="transmembrane region" description="Helical" evidence="2">
    <location>
        <begin position="1946"/>
        <end position="1966"/>
    </location>
</feature>
<feature type="transmembrane region" description="Helical" evidence="2">
    <location>
        <begin position="1972"/>
        <end position="1992"/>
    </location>
</feature>
<feature type="transmembrane region" description="Helical" evidence="2">
    <location>
        <begin position="364"/>
        <end position="386"/>
    </location>
</feature>
<feature type="transmembrane region" description="Helical" evidence="2">
    <location>
        <begin position="737"/>
        <end position="758"/>
    </location>
</feature>
<feature type="transmembrane region" description="Helical" evidence="2">
    <location>
        <begin position="1352"/>
        <end position="1371"/>
    </location>
</feature>
<evidence type="ECO:0000256" key="2">
    <source>
        <dbReference type="SAM" id="Phobius"/>
    </source>
</evidence>
<feature type="transmembrane region" description="Helical" evidence="2">
    <location>
        <begin position="1032"/>
        <end position="1052"/>
    </location>
</feature>
<feature type="transmembrane region" description="Helical" evidence="2">
    <location>
        <begin position="1207"/>
        <end position="1231"/>
    </location>
</feature>
<feature type="transmembrane region" description="Helical" evidence="2">
    <location>
        <begin position="1754"/>
        <end position="1773"/>
    </location>
</feature>
<feature type="transmembrane region" description="Helical" evidence="2">
    <location>
        <begin position="1327"/>
        <end position="1346"/>
    </location>
</feature>
<dbReference type="KEGG" id="gms:SOIL9_48190"/>
<dbReference type="EMBL" id="LR593886">
    <property type="protein sequence ID" value="VTR92895.1"/>
    <property type="molecule type" value="Genomic_DNA"/>
</dbReference>
<feature type="transmembrane region" description="Helical" evidence="2">
    <location>
        <begin position="1866"/>
        <end position="1883"/>
    </location>
</feature>
<accession>A0A6P2CXR0</accession>
<feature type="transmembrane region" description="Helical" evidence="2">
    <location>
        <begin position="277"/>
        <end position="296"/>
    </location>
</feature>
<protein>
    <submittedName>
        <fullName evidence="3">Uncharacterized protein</fullName>
    </submittedName>
</protein>
<feature type="transmembrane region" description="Helical" evidence="2">
    <location>
        <begin position="1237"/>
        <end position="1261"/>
    </location>
</feature>
<feature type="transmembrane region" description="Helical" evidence="2">
    <location>
        <begin position="1719"/>
        <end position="1738"/>
    </location>
</feature>
<feature type="transmembrane region" description="Helical" evidence="2">
    <location>
        <begin position="488"/>
        <end position="506"/>
    </location>
</feature>
<feature type="transmembrane region" description="Helical" evidence="2">
    <location>
        <begin position="1111"/>
        <end position="1132"/>
    </location>
</feature>
<feature type="transmembrane region" description="Helical" evidence="2">
    <location>
        <begin position="1618"/>
        <end position="1637"/>
    </location>
</feature>
<feature type="transmembrane region" description="Helical" evidence="2">
    <location>
        <begin position="1491"/>
        <end position="1510"/>
    </location>
</feature>
<feature type="transmembrane region" description="Helical" evidence="2">
    <location>
        <begin position="545"/>
        <end position="566"/>
    </location>
</feature>
<feature type="transmembrane region" description="Helical" evidence="2">
    <location>
        <begin position="629"/>
        <end position="649"/>
    </location>
</feature>
<keyword evidence="2" id="KW-0812">Transmembrane</keyword>
<keyword evidence="4" id="KW-1185">Reference proteome</keyword>